<keyword evidence="2" id="KW-1185">Reference proteome</keyword>
<keyword evidence="1" id="KW-0378">Hydrolase</keyword>
<sequence length="255" mass="26745">MEGDLSALLSGAAGFLIDLDGTLVSGRTVLPDAHWLLQEVGERFVLVSNNSEHTPEQLSRHLRQIGLQIPPERMVLAGTTALGHIAKGQPGARVLLLGSPALRAHARQIGLELVEDHADVVLVTRDRRFTYQRLAQAARAVASGARLVVACPDRNHPGPRGQPVPEAGALGLAVAAAGGAERYEIIGKPEPLLFELGCARLGIAPSDGLMIGDNAETDGAGALRLGMGFLQVRKGLIRTALARPAPAPHQEAAIA</sequence>
<dbReference type="EMBL" id="RZNJ01000003">
    <property type="protein sequence ID" value="RUT31085.1"/>
    <property type="molecule type" value="Genomic_DNA"/>
</dbReference>
<reference evidence="1 2" key="1">
    <citation type="journal article" date="2016" name="Int. J. Syst. Evol. Microbiol.">
        <title>Arsenicitalea aurantiaca gen. nov., sp. nov., a new member of the family Hyphomicrobiaceae, isolated from high-arsenic sediment.</title>
        <authorList>
            <person name="Mu Y."/>
            <person name="Zhou L."/>
            <person name="Zeng X.C."/>
            <person name="Liu L."/>
            <person name="Pan Y."/>
            <person name="Chen X."/>
            <person name="Wang J."/>
            <person name="Li S."/>
            <person name="Li W.J."/>
            <person name="Wang Y."/>
        </authorList>
    </citation>
    <scope>NUCLEOTIDE SEQUENCE [LARGE SCALE GENOMIC DNA]</scope>
    <source>
        <strain evidence="1 2">42-50</strain>
    </source>
</reference>
<gene>
    <name evidence="1" type="ORF">EMQ25_09415</name>
</gene>
<dbReference type="GO" id="GO:0005737">
    <property type="term" value="C:cytoplasm"/>
    <property type="evidence" value="ECO:0007669"/>
    <property type="project" value="TreeGrafter"/>
</dbReference>
<evidence type="ECO:0000313" key="2">
    <source>
        <dbReference type="Proteomes" id="UP000281547"/>
    </source>
</evidence>
<dbReference type="InterPro" id="IPR023214">
    <property type="entry name" value="HAD_sf"/>
</dbReference>
<evidence type="ECO:0000313" key="1">
    <source>
        <dbReference type="EMBL" id="RUT31085.1"/>
    </source>
</evidence>
<dbReference type="GO" id="GO:0016791">
    <property type="term" value="F:phosphatase activity"/>
    <property type="evidence" value="ECO:0007669"/>
    <property type="project" value="TreeGrafter"/>
</dbReference>
<dbReference type="PANTHER" id="PTHR19288">
    <property type="entry name" value="4-NITROPHENYLPHOSPHATASE-RELATED"/>
    <property type="match status" value="1"/>
</dbReference>
<name>A0A433XAJ0_9HYPH</name>
<dbReference type="Gene3D" id="3.40.50.1000">
    <property type="entry name" value="HAD superfamily/HAD-like"/>
    <property type="match status" value="2"/>
</dbReference>
<dbReference type="Pfam" id="PF13242">
    <property type="entry name" value="Hydrolase_like"/>
    <property type="match status" value="1"/>
</dbReference>
<protein>
    <submittedName>
        <fullName evidence="1">HAD family hydrolase</fullName>
    </submittedName>
</protein>
<dbReference type="Proteomes" id="UP000281547">
    <property type="component" value="Unassembled WGS sequence"/>
</dbReference>
<dbReference type="Pfam" id="PF13344">
    <property type="entry name" value="Hydrolase_6"/>
    <property type="match status" value="1"/>
</dbReference>
<dbReference type="InterPro" id="IPR006357">
    <property type="entry name" value="HAD-SF_hydro_IIA"/>
</dbReference>
<accession>A0A433XAJ0</accession>
<proteinExistence type="predicted"/>
<dbReference type="AlphaFoldDB" id="A0A433XAJ0"/>
<dbReference type="PANTHER" id="PTHR19288:SF46">
    <property type="entry name" value="HALOACID DEHALOGENASE-LIKE HYDROLASE DOMAIN-CONTAINING PROTEIN 2"/>
    <property type="match status" value="1"/>
</dbReference>
<dbReference type="SUPFAM" id="SSF56784">
    <property type="entry name" value="HAD-like"/>
    <property type="match status" value="1"/>
</dbReference>
<dbReference type="InterPro" id="IPR036412">
    <property type="entry name" value="HAD-like_sf"/>
</dbReference>
<organism evidence="1 2">
    <name type="scientific">Arsenicitalea aurantiaca</name>
    <dbReference type="NCBI Taxonomy" id="1783274"/>
    <lineage>
        <taxon>Bacteria</taxon>
        <taxon>Pseudomonadati</taxon>
        <taxon>Pseudomonadota</taxon>
        <taxon>Alphaproteobacteria</taxon>
        <taxon>Hyphomicrobiales</taxon>
        <taxon>Devosiaceae</taxon>
        <taxon>Arsenicitalea</taxon>
    </lineage>
</organism>
<comment type="caution">
    <text evidence="1">The sequence shown here is derived from an EMBL/GenBank/DDBJ whole genome shotgun (WGS) entry which is preliminary data.</text>
</comment>